<evidence type="ECO:0000313" key="2">
    <source>
        <dbReference type="Proteomes" id="UP001241377"/>
    </source>
</evidence>
<evidence type="ECO:0000313" key="1">
    <source>
        <dbReference type="EMBL" id="KAJ9104258.1"/>
    </source>
</evidence>
<reference evidence="1" key="1">
    <citation type="submission" date="2023-04" db="EMBL/GenBank/DDBJ databases">
        <title>Draft Genome sequencing of Naganishia species isolated from polar environments using Oxford Nanopore Technology.</title>
        <authorList>
            <person name="Leo P."/>
            <person name="Venkateswaran K."/>
        </authorList>
    </citation>
    <scope>NUCLEOTIDE SEQUENCE</scope>
    <source>
        <strain evidence="1">MNA-CCFEE 5261</strain>
    </source>
</reference>
<proteinExistence type="predicted"/>
<comment type="caution">
    <text evidence="1">The sequence shown here is derived from an EMBL/GenBank/DDBJ whole genome shotgun (WGS) entry which is preliminary data.</text>
</comment>
<keyword evidence="2" id="KW-1185">Reference proteome</keyword>
<organism evidence="1 2">
    <name type="scientific">Naganishia cerealis</name>
    <dbReference type="NCBI Taxonomy" id="610337"/>
    <lineage>
        <taxon>Eukaryota</taxon>
        <taxon>Fungi</taxon>
        <taxon>Dikarya</taxon>
        <taxon>Basidiomycota</taxon>
        <taxon>Agaricomycotina</taxon>
        <taxon>Tremellomycetes</taxon>
        <taxon>Filobasidiales</taxon>
        <taxon>Filobasidiaceae</taxon>
        <taxon>Naganishia</taxon>
    </lineage>
</organism>
<dbReference type="EMBL" id="JASBWR010000041">
    <property type="protein sequence ID" value="KAJ9104258.1"/>
    <property type="molecule type" value="Genomic_DNA"/>
</dbReference>
<gene>
    <name evidence="1" type="ORF">QFC19_004075</name>
</gene>
<name>A0ACC2VXW5_9TREE</name>
<accession>A0ACC2VXW5</accession>
<sequence length="385" mass="39633">MNMSGITEATSNLNISAPRAKIGVIFYSTYGHIAQLAEKVIEGVRAAGAEPVVYQIQETLSEEILSKMYAGGSLKPKYPIIKPNDLKELDGFLFGFPTRYGRAPAQVSAFFDATGGLWASGALVGKFGGVFTSTAGQHGGQETTALTTVPFFVHQGISFVPIGYVNQGLSKLDAIHGGAPWGAATIANSDGSRQPDEVELDIAQYQGKSFADHVSTFVRGKHARAQDAAHPTAHAAAAHTNLADLNLGAPIGSTTATDGTATGTTAIKPVEEAKDIKEEGYQVDETPAETVVAAAEPSSVAPVEAVKETESKPVVPATAAPAVTTSAAAATDNQNAENITATEKPAQAAQTAPAGATTTGKNTTAPKKKKGGLFAACCGKGDHIE</sequence>
<dbReference type="Proteomes" id="UP001241377">
    <property type="component" value="Unassembled WGS sequence"/>
</dbReference>
<protein>
    <submittedName>
        <fullName evidence="1">Uncharacterized protein</fullName>
    </submittedName>
</protein>